<dbReference type="Gene3D" id="3.30.565.10">
    <property type="entry name" value="Histidine kinase-like ATPase, C-terminal domain"/>
    <property type="match status" value="1"/>
</dbReference>
<proteinExistence type="predicted"/>
<gene>
    <name evidence="4" type="ORF">IW245_001263</name>
</gene>
<keyword evidence="5" id="KW-1185">Reference proteome</keyword>
<evidence type="ECO:0000313" key="5">
    <source>
        <dbReference type="Proteomes" id="UP000622552"/>
    </source>
</evidence>
<dbReference type="SUPFAM" id="SSF55874">
    <property type="entry name" value="ATPase domain of HSP90 chaperone/DNA topoisomerase II/histidine kinase"/>
    <property type="match status" value="1"/>
</dbReference>
<keyword evidence="1" id="KW-0723">Serine/threonine-protein kinase</keyword>
<dbReference type="RefSeq" id="WP_197002229.1">
    <property type="nucleotide sequence ID" value="NZ_BONS01000004.1"/>
</dbReference>
<dbReference type="PANTHER" id="PTHR35526:SF3">
    <property type="entry name" value="ANTI-SIGMA-F FACTOR RSBW"/>
    <property type="match status" value="1"/>
</dbReference>
<accession>A0A8J7GAZ6</accession>
<comment type="caution">
    <text evidence="4">The sequence shown here is derived from an EMBL/GenBank/DDBJ whole genome shotgun (WGS) entry which is preliminary data.</text>
</comment>
<dbReference type="AlphaFoldDB" id="A0A8J7GAZ6"/>
<feature type="domain" description="Histidine kinase/HSP90-like ATPase" evidence="2">
    <location>
        <begin position="201"/>
        <end position="306"/>
    </location>
</feature>
<organism evidence="4 5">
    <name type="scientific">Longispora fulva</name>
    <dbReference type="NCBI Taxonomy" id="619741"/>
    <lineage>
        <taxon>Bacteria</taxon>
        <taxon>Bacillati</taxon>
        <taxon>Actinomycetota</taxon>
        <taxon>Actinomycetes</taxon>
        <taxon>Micromonosporales</taxon>
        <taxon>Micromonosporaceae</taxon>
        <taxon>Longispora</taxon>
    </lineage>
</organism>
<protein>
    <submittedName>
        <fullName evidence="4">Anti-sigma regulatory factor (Ser/Thr protein kinase)</fullName>
    </submittedName>
</protein>
<reference evidence="4" key="1">
    <citation type="submission" date="2020-11" db="EMBL/GenBank/DDBJ databases">
        <title>Sequencing the genomes of 1000 actinobacteria strains.</title>
        <authorList>
            <person name="Klenk H.-P."/>
        </authorList>
    </citation>
    <scope>NUCLEOTIDE SEQUENCE</scope>
    <source>
        <strain evidence="4">DSM 45356</strain>
    </source>
</reference>
<dbReference type="CDD" id="cd16936">
    <property type="entry name" value="HATPase_RsbW-like"/>
    <property type="match status" value="1"/>
</dbReference>
<dbReference type="Pfam" id="PF14417">
    <property type="entry name" value="MEDS"/>
    <property type="match status" value="1"/>
</dbReference>
<dbReference type="NCBIfam" id="NF041045">
    <property type="entry name" value="RsbA_anti_sig"/>
    <property type="match status" value="1"/>
</dbReference>
<dbReference type="InterPro" id="IPR036890">
    <property type="entry name" value="HATPase_C_sf"/>
</dbReference>
<dbReference type="PANTHER" id="PTHR35526">
    <property type="entry name" value="ANTI-SIGMA-F FACTOR RSBW-RELATED"/>
    <property type="match status" value="1"/>
</dbReference>
<keyword evidence="1" id="KW-0418">Kinase</keyword>
<dbReference type="Pfam" id="PF13581">
    <property type="entry name" value="HATPase_c_2"/>
    <property type="match status" value="1"/>
</dbReference>
<feature type="domain" description="MEDS" evidence="3">
    <location>
        <begin position="10"/>
        <end position="153"/>
    </location>
</feature>
<name>A0A8J7GAZ6_9ACTN</name>
<evidence type="ECO:0000313" key="4">
    <source>
        <dbReference type="EMBL" id="MBG6135069.1"/>
    </source>
</evidence>
<dbReference type="InterPro" id="IPR047718">
    <property type="entry name" value="RsbA-like_anti_sig"/>
</dbReference>
<dbReference type="Proteomes" id="UP000622552">
    <property type="component" value="Unassembled WGS sequence"/>
</dbReference>
<evidence type="ECO:0000256" key="1">
    <source>
        <dbReference type="ARBA" id="ARBA00022527"/>
    </source>
</evidence>
<dbReference type="InterPro" id="IPR025847">
    <property type="entry name" value="MEDS_domain"/>
</dbReference>
<dbReference type="EMBL" id="JADOUF010000001">
    <property type="protein sequence ID" value="MBG6135069.1"/>
    <property type="molecule type" value="Genomic_DNA"/>
</dbReference>
<sequence>MTRSRGTFEHPGLLYASTAEYVAATTEFIEVGLAAGEPVLVAVPGARLALIRDRLGADASAVRWADMAVAGRNPGRIIPDVLLRFAGEHAGRRVRIVGEPIWPERTPVEYPACAQHEALINVAFAGRDASILCPYDIVRLDPGRVADAARTHPVLSSATTTWLSTAYGDPLATAAVFNQPLPPEPPDAPSAAIDGAGSLIGLRGFLTAEGRRAGLSHDQLGSLLIAVNELATNTCEHAAGTGRVTVWTEPGRLVCQVTDTGHIADPLAGRVPPASDATGGRGLILAHQLCDLVRIHTGPEGTAIRLHLGV</sequence>
<dbReference type="InterPro" id="IPR050267">
    <property type="entry name" value="Anti-sigma-factor_SerPK"/>
</dbReference>
<dbReference type="GO" id="GO:0004674">
    <property type="term" value="F:protein serine/threonine kinase activity"/>
    <property type="evidence" value="ECO:0007669"/>
    <property type="project" value="UniProtKB-KW"/>
</dbReference>
<evidence type="ECO:0000259" key="2">
    <source>
        <dbReference type="Pfam" id="PF13581"/>
    </source>
</evidence>
<keyword evidence="1" id="KW-0808">Transferase</keyword>
<dbReference type="InterPro" id="IPR003594">
    <property type="entry name" value="HATPase_dom"/>
</dbReference>
<evidence type="ECO:0000259" key="3">
    <source>
        <dbReference type="Pfam" id="PF14417"/>
    </source>
</evidence>